<dbReference type="EMBL" id="CP039347">
    <property type="protein sequence ID" value="QCD85585.1"/>
    <property type="molecule type" value="Genomic_DNA"/>
</dbReference>
<sequence length="501" mass="55114">MEDSVPVVQENKIQYSEEMIENGLRRFGWSGMIQCILVSAAMYFDAQQSFMAIYSDEYPTWHCADPTTCTSHSDICKLPRSSWAWDGPSSKTIISQFGLQCATSFITGLPQSSFFLGCFLGSFLLATLADTSLGRKNLLVMSCFFMSLASATIVFSTNVWTYSAFKFLIGFWRSSIGTCVLVLLTEKVSTEWRFTVGIVEYFCFTLGYMTLPGIAYLNRNSSWKSLYVWTSVPAVCYSVIAYLFVAESPRWLLMQGREQEAMAMLTGISESAVENGSNITAGLLKVPAVKQKSILGLYSSIAELFERSWVGKRVVAMMVLGLGIGMVYFGMPLAVGNLGFDIYLGVVFNAFMEIPSCVATYFLANCRRKPSILAFSVASGICCMLCAVVSNGVKVAKVGISLVAFFSTVTAYNVFLIYVVEVFPTSVRNTTTSLVRQAVVFGNIFSPFLISAGRKNEFFSYGVFGVVIISSCFTLVCLPETIGVALSDTMDQQEKKDNLSA</sequence>
<evidence type="ECO:0000313" key="7">
    <source>
        <dbReference type="EMBL" id="QCD85585.1"/>
    </source>
</evidence>
<proteinExistence type="predicted"/>
<dbReference type="Pfam" id="PF00083">
    <property type="entry name" value="Sugar_tr"/>
    <property type="match status" value="1"/>
</dbReference>
<feature type="domain" description="Major facilitator superfamily (MFS) profile" evidence="6">
    <location>
        <begin position="35"/>
        <end position="482"/>
    </location>
</feature>
<feature type="transmembrane region" description="Helical" evidence="5">
    <location>
        <begin position="226"/>
        <end position="245"/>
    </location>
</feature>
<dbReference type="Gene3D" id="1.20.1250.20">
    <property type="entry name" value="MFS general substrate transporter like domains"/>
    <property type="match status" value="1"/>
</dbReference>
<evidence type="ECO:0000256" key="4">
    <source>
        <dbReference type="ARBA" id="ARBA00023136"/>
    </source>
</evidence>
<feature type="transmembrane region" description="Helical" evidence="5">
    <location>
        <begin position="196"/>
        <end position="214"/>
    </location>
</feature>
<feature type="transmembrane region" description="Helical" evidence="5">
    <location>
        <begin position="138"/>
        <end position="157"/>
    </location>
</feature>
<dbReference type="PANTHER" id="PTHR24064">
    <property type="entry name" value="SOLUTE CARRIER FAMILY 22 MEMBER"/>
    <property type="match status" value="1"/>
</dbReference>
<evidence type="ECO:0000256" key="2">
    <source>
        <dbReference type="ARBA" id="ARBA00022692"/>
    </source>
</evidence>
<dbReference type="GO" id="GO:0016020">
    <property type="term" value="C:membrane"/>
    <property type="evidence" value="ECO:0007669"/>
    <property type="project" value="UniProtKB-SubCell"/>
</dbReference>
<keyword evidence="8" id="KW-1185">Reference proteome</keyword>
<dbReference type="InterPro" id="IPR020846">
    <property type="entry name" value="MFS_dom"/>
</dbReference>
<protein>
    <submittedName>
        <fullName evidence="7">MFS transporter</fullName>
    </submittedName>
</protein>
<gene>
    <name evidence="7" type="ORF">DEO72_LG3g104</name>
</gene>
<feature type="transmembrane region" description="Helical" evidence="5">
    <location>
        <begin position="371"/>
        <end position="393"/>
    </location>
</feature>
<dbReference type="SUPFAM" id="SSF103473">
    <property type="entry name" value="MFS general substrate transporter"/>
    <property type="match status" value="1"/>
</dbReference>
<feature type="transmembrane region" description="Helical" evidence="5">
    <location>
        <begin position="434"/>
        <end position="452"/>
    </location>
</feature>
<dbReference type="Proteomes" id="UP000501690">
    <property type="component" value="Linkage Group LG3"/>
</dbReference>
<feature type="transmembrane region" description="Helical" evidence="5">
    <location>
        <begin position="314"/>
        <end position="336"/>
    </location>
</feature>
<keyword evidence="4 5" id="KW-0472">Membrane</keyword>
<dbReference type="PROSITE" id="PS50850">
    <property type="entry name" value="MFS"/>
    <property type="match status" value="1"/>
</dbReference>
<dbReference type="GO" id="GO:0022857">
    <property type="term" value="F:transmembrane transporter activity"/>
    <property type="evidence" value="ECO:0007669"/>
    <property type="project" value="InterPro"/>
</dbReference>
<dbReference type="OrthoDB" id="5296287at2759"/>
<comment type="subcellular location">
    <subcellularLocation>
        <location evidence="1">Membrane</location>
        <topology evidence="1">Multi-pass membrane protein</topology>
    </subcellularLocation>
</comment>
<feature type="transmembrane region" description="Helical" evidence="5">
    <location>
        <begin position="399"/>
        <end position="422"/>
    </location>
</feature>
<evidence type="ECO:0000256" key="1">
    <source>
        <dbReference type="ARBA" id="ARBA00004141"/>
    </source>
</evidence>
<keyword evidence="2 5" id="KW-0812">Transmembrane</keyword>
<dbReference type="AlphaFoldDB" id="A0A4D6LB46"/>
<evidence type="ECO:0000256" key="5">
    <source>
        <dbReference type="SAM" id="Phobius"/>
    </source>
</evidence>
<feature type="transmembrane region" description="Helical" evidence="5">
    <location>
        <begin position="342"/>
        <end position="364"/>
    </location>
</feature>
<dbReference type="InterPro" id="IPR036259">
    <property type="entry name" value="MFS_trans_sf"/>
</dbReference>
<evidence type="ECO:0000259" key="6">
    <source>
        <dbReference type="PROSITE" id="PS50850"/>
    </source>
</evidence>
<dbReference type="Gramene" id="Vigun11g001200.1.v1.2">
    <property type="protein sequence ID" value="Vigun11g001200.1.v1.2.CDS.1"/>
    <property type="gene ID" value="Vigun11g001200.v1.2"/>
</dbReference>
<evidence type="ECO:0000313" key="8">
    <source>
        <dbReference type="Proteomes" id="UP000501690"/>
    </source>
</evidence>
<feature type="transmembrane region" description="Helical" evidence="5">
    <location>
        <begin position="113"/>
        <end position="131"/>
    </location>
</feature>
<name>A0A4D6LB46_VIGUN</name>
<accession>A0A4D6LB46</accession>
<reference evidence="7 8" key="1">
    <citation type="submission" date="2019-04" db="EMBL/GenBank/DDBJ databases">
        <title>An improved genome assembly and genetic linkage map for asparagus bean, Vigna unguiculata ssp. sesquipedialis.</title>
        <authorList>
            <person name="Xia Q."/>
            <person name="Zhang R."/>
            <person name="Dong Y."/>
        </authorList>
    </citation>
    <scope>NUCLEOTIDE SEQUENCE [LARGE SCALE GENOMIC DNA]</scope>
    <source>
        <tissue evidence="7">Leaf</tissue>
    </source>
</reference>
<keyword evidence="3 5" id="KW-1133">Transmembrane helix</keyword>
<organism evidence="7 8">
    <name type="scientific">Vigna unguiculata</name>
    <name type="common">Cowpea</name>
    <dbReference type="NCBI Taxonomy" id="3917"/>
    <lineage>
        <taxon>Eukaryota</taxon>
        <taxon>Viridiplantae</taxon>
        <taxon>Streptophyta</taxon>
        <taxon>Embryophyta</taxon>
        <taxon>Tracheophyta</taxon>
        <taxon>Spermatophyta</taxon>
        <taxon>Magnoliopsida</taxon>
        <taxon>eudicotyledons</taxon>
        <taxon>Gunneridae</taxon>
        <taxon>Pentapetalae</taxon>
        <taxon>rosids</taxon>
        <taxon>fabids</taxon>
        <taxon>Fabales</taxon>
        <taxon>Fabaceae</taxon>
        <taxon>Papilionoideae</taxon>
        <taxon>50 kb inversion clade</taxon>
        <taxon>NPAAA clade</taxon>
        <taxon>indigoferoid/millettioid clade</taxon>
        <taxon>Phaseoleae</taxon>
        <taxon>Vigna</taxon>
    </lineage>
</organism>
<dbReference type="InterPro" id="IPR005828">
    <property type="entry name" value="MFS_sugar_transport-like"/>
</dbReference>
<feature type="transmembrane region" description="Helical" evidence="5">
    <location>
        <begin position="458"/>
        <end position="478"/>
    </location>
</feature>
<evidence type="ECO:0000256" key="3">
    <source>
        <dbReference type="ARBA" id="ARBA00022989"/>
    </source>
</evidence>